<keyword evidence="1" id="KW-1133">Transmembrane helix</keyword>
<proteinExistence type="predicted"/>
<protein>
    <submittedName>
        <fullName evidence="3">DUF4126 domain-containing protein</fullName>
    </submittedName>
</protein>
<comment type="caution">
    <text evidence="3">The sequence shown here is derived from an EMBL/GenBank/DDBJ whole genome shotgun (WGS) entry which is preliminary data.</text>
</comment>
<feature type="transmembrane region" description="Helical" evidence="1">
    <location>
        <begin position="96"/>
        <end position="116"/>
    </location>
</feature>
<keyword evidence="1" id="KW-0812">Transmembrane</keyword>
<reference evidence="3 4" key="1">
    <citation type="submission" date="2019-08" db="EMBL/GenBank/DDBJ databases">
        <authorList>
            <person name="Wang G."/>
            <person name="Xu Z."/>
        </authorList>
    </citation>
    <scope>NUCLEOTIDE SEQUENCE [LARGE SCALE GENOMIC DNA]</scope>
    <source>
        <strain evidence="3 4">ZX</strain>
    </source>
</reference>
<name>A0A5D9C0H5_9SPHN</name>
<feature type="chain" id="PRO_5022753863" evidence="2">
    <location>
        <begin position="16"/>
        <end position="162"/>
    </location>
</feature>
<keyword evidence="4" id="KW-1185">Reference proteome</keyword>
<keyword evidence="1" id="KW-0472">Membrane</keyword>
<keyword evidence="2" id="KW-0732">Signal</keyword>
<sequence>MLRAFLIGLVGGARAMTPLAVVANAARTGTLPADNGALRIFAHPLVSLGATAAATYELAGDKQKTAPNRTIPPAVVIRSINAALAGMALSPRKERFAAAAVAGATAALSAYATFALRMIAMRRGSQMVTGLVEDAIVVGAGIAAARATLPEVPEPTRALSHA</sequence>
<evidence type="ECO:0000313" key="4">
    <source>
        <dbReference type="Proteomes" id="UP000322077"/>
    </source>
</evidence>
<organism evidence="3 4">
    <name type="scientific">Sphingomonas montanisoli</name>
    <dbReference type="NCBI Taxonomy" id="2606412"/>
    <lineage>
        <taxon>Bacteria</taxon>
        <taxon>Pseudomonadati</taxon>
        <taxon>Pseudomonadota</taxon>
        <taxon>Alphaproteobacteria</taxon>
        <taxon>Sphingomonadales</taxon>
        <taxon>Sphingomonadaceae</taxon>
        <taxon>Sphingomonas</taxon>
    </lineage>
</organism>
<evidence type="ECO:0000256" key="2">
    <source>
        <dbReference type="SAM" id="SignalP"/>
    </source>
</evidence>
<evidence type="ECO:0000256" key="1">
    <source>
        <dbReference type="SAM" id="Phobius"/>
    </source>
</evidence>
<dbReference type="Proteomes" id="UP000322077">
    <property type="component" value="Unassembled WGS sequence"/>
</dbReference>
<accession>A0A5D9C0H5</accession>
<feature type="signal peptide" evidence="2">
    <location>
        <begin position="1"/>
        <end position="15"/>
    </location>
</feature>
<dbReference type="RefSeq" id="WP_149523695.1">
    <property type="nucleotide sequence ID" value="NZ_VTOU01000004.1"/>
</dbReference>
<gene>
    <name evidence="3" type="ORF">FYJ91_18060</name>
</gene>
<evidence type="ECO:0000313" key="3">
    <source>
        <dbReference type="EMBL" id="TZG25156.1"/>
    </source>
</evidence>
<dbReference type="AlphaFoldDB" id="A0A5D9C0H5"/>
<dbReference type="EMBL" id="VTOU01000004">
    <property type="protein sequence ID" value="TZG25156.1"/>
    <property type="molecule type" value="Genomic_DNA"/>
</dbReference>